<name>A0A127AXZ3_9CAUD</name>
<reference evidence="1 2" key="1">
    <citation type="submission" date="2015-08" db="EMBL/GenBank/DDBJ databases">
        <authorList>
            <person name="Babu N.S."/>
            <person name="Beckwith C.J."/>
            <person name="Beseler K.G."/>
            <person name="Brison A."/>
            <person name="Carone J.V."/>
            <person name="Caskin T.P."/>
            <person name="Diamond M."/>
            <person name="Durham M.E."/>
            <person name="Foxe J.M."/>
            <person name="Go M."/>
            <person name="Henderson B.A."/>
            <person name="Jones I.B."/>
            <person name="McGettigan J.A."/>
            <person name="Micheletti S.J."/>
            <person name="Nasrallah M.E."/>
            <person name="Ortiz D."/>
            <person name="Piller C.R."/>
            <person name="Privatt S.R."/>
            <person name="Schneider S.L."/>
            <person name="Sharp S."/>
            <person name="Smith T.C."/>
            <person name="Stanton J.D."/>
            <person name="Ullery H.E."/>
            <person name="Wilson R.J."/>
            <person name="Serrano M.G."/>
            <person name="Buck G."/>
            <person name="Lee V."/>
            <person name="Wang Y."/>
            <person name="Carvalho R."/>
            <person name="Voegtly L."/>
            <person name="Shi R."/>
            <person name="Duckworth R."/>
            <person name="Johnson A."/>
            <person name="Loviza R."/>
            <person name="Walstead R."/>
            <person name="Shah Z."/>
            <person name="Kiflezghi M."/>
            <person name="Wade K."/>
            <person name="Ball S.L."/>
            <person name="Bradley K.W."/>
            <person name="Asai D.J."/>
            <person name="Bowman C.A."/>
            <person name="Russell D.A."/>
            <person name="Pope W.H."/>
            <person name="Jacobs-Sera D."/>
            <person name="Hendrix R.W."/>
            <person name="Hatfull G.F."/>
        </authorList>
    </citation>
    <scope>NUCLEOTIDE SEQUENCE [LARGE SCALE GENOMIC DNA]</scope>
</reference>
<dbReference type="EMBL" id="KT624200">
    <property type="protein sequence ID" value="AMM45084.1"/>
    <property type="molecule type" value="Genomic_DNA"/>
</dbReference>
<keyword evidence="2" id="KW-1185">Reference proteome</keyword>
<dbReference type="GeneID" id="29125452"/>
<evidence type="ECO:0000313" key="1">
    <source>
        <dbReference type="EMBL" id="AMM45084.1"/>
    </source>
</evidence>
<gene>
    <name evidence="1" type="ORF">SP15_276</name>
</gene>
<evidence type="ECO:0000313" key="2">
    <source>
        <dbReference type="Proteomes" id="UP000203261"/>
    </source>
</evidence>
<protein>
    <submittedName>
        <fullName evidence="1">Uncharacterized protein</fullName>
    </submittedName>
</protein>
<accession>A0A127AXZ3</accession>
<sequence length="218" mass="24475">MTEQLPNNELATLLQTASEAAEVTRLKKLEESKANVDPSMHHMMDMASRASTNEGISPSEISMLLSPNNVDNMKAFLVVLARNELTRVVRLIDSMNKLEERLMQIVADDSKDMDAGQIAYIMRTLQSSLDKAMGLINKVTEDNQLNQFIINATIHNTQNNVEVNDSKVALLLKDESSRDKIRTLANGLVQGLKDPTIYQQKTEKDLAEELSERDKLNF</sequence>
<proteinExistence type="predicted"/>
<organism evidence="1 2">
    <name type="scientific">Bacillus phage SP-15</name>
    <dbReference type="NCBI Taxonomy" id="1792032"/>
    <lineage>
        <taxon>Viruses</taxon>
        <taxon>Duplodnaviria</taxon>
        <taxon>Heunggongvirae</taxon>
        <taxon>Uroviricota</taxon>
        <taxon>Caudoviricetes</taxon>
        <taxon>Thornevirus</taxon>
        <taxon>Thornevirus SP15</taxon>
    </lineage>
</organism>
<dbReference type="RefSeq" id="YP_009302673.1">
    <property type="nucleotide sequence ID" value="NC_031245.1"/>
</dbReference>
<dbReference type="KEGG" id="vg:29125452"/>
<dbReference type="Proteomes" id="UP000203261">
    <property type="component" value="Segment"/>
</dbReference>